<dbReference type="InterPro" id="IPR002401">
    <property type="entry name" value="Cyt_P450_E_grp-I"/>
</dbReference>
<evidence type="ECO:0000256" key="3">
    <source>
        <dbReference type="ARBA" id="ARBA00023002"/>
    </source>
</evidence>
<dbReference type="InterPro" id="IPR036396">
    <property type="entry name" value="Cyt_P450_sf"/>
</dbReference>
<evidence type="ECO:0000313" key="9">
    <source>
        <dbReference type="RefSeq" id="XP_022958073.1"/>
    </source>
</evidence>
<dbReference type="Gene3D" id="1.10.630.10">
    <property type="entry name" value="Cytochrome P450"/>
    <property type="match status" value="1"/>
</dbReference>
<dbReference type="GO" id="GO:0020037">
    <property type="term" value="F:heme binding"/>
    <property type="evidence" value="ECO:0007669"/>
    <property type="project" value="InterPro"/>
</dbReference>
<keyword evidence="5 6" id="KW-0349">Heme</keyword>
<evidence type="ECO:0000256" key="5">
    <source>
        <dbReference type="PIRSR" id="PIRSR602401-1"/>
    </source>
</evidence>
<dbReference type="AlphaFoldDB" id="A0A6J1H240"/>
<dbReference type="Pfam" id="PF00067">
    <property type="entry name" value="p450"/>
    <property type="match status" value="1"/>
</dbReference>
<keyword evidence="3 6" id="KW-0560">Oxidoreductase</keyword>
<keyword evidence="7" id="KW-0472">Membrane</keyword>
<dbReference type="PANTHER" id="PTHR47950:SF48">
    <property type="entry name" value="CYTOCHROME P450 FAMILY PROTEIN, EXPRESSED"/>
    <property type="match status" value="1"/>
</dbReference>
<dbReference type="CDD" id="cd11073">
    <property type="entry name" value="CYP76-like"/>
    <property type="match status" value="1"/>
</dbReference>
<evidence type="ECO:0000256" key="7">
    <source>
        <dbReference type="SAM" id="Phobius"/>
    </source>
</evidence>
<dbReference type="PANTHER" id="PTHR47950">
    <property type="entry name" value="CYTOCHROME P450, FAMILY 76, SUBFAMILY C, POLYPEPTIDE 5-RELATED"/>
    <property type="match status" value="1"/>
</dbReference>
<accession>A0A6J1H240</accession>
<proteinExistence type="inferred from homology"/>
<sequence length="529" mass="60008">MNGDEKKTSGSNHTRTIYNKFLICVLIFHDYRVKKMEFLIFGVLICLISTFIALRLIPARRNPNLPPGPRPLPIIGNLLDLGDNPHQSLAKLSESYGPIMSLKLGQLTAVVVSSPETIQQVLQTHDHFLSFRAVPDALSPYDHGQLAFPWIPVSPTYKNIRKICNTHLLSPKTLDANQNLRRTRIDDLLANIRRSALNGEAVDIGEAVFTTTLNLISYSIWSVDLADPNSEMAKQFKVTMRGLMEEAGKPNISDFFPVLKRLDMQGIRRRITVHFGKMFEMIDGMIDERLKMQELPDFSPKNDMLHHLLNMREDNNEIPLDRNQIKHSILVLFTGGTDTTTSIVQWAMTHLLKNPETMLKLKEELLRVIGKGNPVEESHINKLPYLQAVIKETLRLQSALLLPRKAESEVAISGFTIPKGTQIIVNLWASYRDSSVWESPYLFLPERFLDSASDSKARNFEFIPFGSGRRICPGQPLATRMLHLMVGSLLHWFDWKLEDGVTPENMNMDENFGITVEKAQPLRAVPLLT</sequence>
<feature type="transmembrane region" description="Helical" evidence="7">
    <location>
        <begin position="38"/>
        <end position="57"/>
    </location>
</feature>
<protein>
    <submittedName>
        <fullName evidence="9">Geraniol 8-hydroxylase-like</fullName>
    </submittedName>
</protein>
<dbReference type="PRINTS" id="PR00463">
    <property type="entry name" value="EP450I"/>
</dbReference>
<dbReference type="RefSeq" id="XP_022958073.1">
    <property type="nucleotide sequence ID" value="XM_023102305.1"/>
</dbReference>
<comment type="cofactor">
    <cofactor evidence="5">
        <name>heme</name>
        <dbReference type="ChEBI" id="CHEBI:30413"/>
    </cofactor>
</comment>
<keyword evidence="4 5" id="KW-0408">Iron</keyword>
<dbReference type="InterPro" id="IPR001128">
    <property type="entry name" value="Cyt_P450"/>
</dbReference>
<keyword evidence="8" id="KW-1185">Reference proteome</keyword>
<dbReference type="GeneID" id="111459410"/>
<gene>
    <name evidence="9" type="primary">LOC111459410</name>
</gene>
<dbReference type="SUPFAM" id="SSF48264">
    <property type="entry name" value="Cytochrome P450"/>
    <property type="match status" value="1"/>
</dbReference>
<dbReference type="FunFam" id="1.10.630.10:FF:000007">
    <property type="entry name" value="Cytochrome P450 76C4"/>
    <property type="match status" value="1"/>
</dbReference>
<dbReference type="Proteomes" id="UP000504609">
    <property type="component" value="Unplaced"/>
</dbReference>
<keyword evidence="7" id="KW-0812">Transmembrane</keyword>
<dbReference type="GO" id="GO:0005506">
    <property type="term" value="F:iron ion binding"/>
    <property type="evidence" value="ECO:0007669"/>
    <property type="project" value="InterPro"/>
</dbReference>
<organism evidence="8 9">
    <name type="scientific">Cucurbita moschata</name>
    <name type="common">Winter crookneck squash</name>
    <name type="synonym">Cucurbita pepo var. moschata</name>
    <dbReference type="NCBI Taxonomy" id="3662"/>
    <lineage>
        <taxon>Eukaryota</taxon>
        <taxon>Viridiplantae</taxon>
        <taxon>Streptophyta</taxon>
        <taxon>Embryophyta</taxon>
        <taxon>Tracheophyta</taxon>
        <taxon>Spermatophyta</taxon>
        <taxon>Magnoliopsida</taxon>
        <taxon>eudicotyledons</taxon>
        <taxon>Gunneridae</taxon>
        <taxon>Pentapetalae</taxon>
        <taxon>rosids</taxon>
        <taxon>fabids</taxon>
        <taxon>Cucurbitales</taxon>
        <taxon>Cucurbitaceae</taxon>
        <taxon>Cucurbiteae</taxon>
        <taxon>Cucurbita</taxon>
    </lineage>
</organism>
<comment type="similarity">
    <text evidence="1 6">Belongs to the cytochrome P450 family.</text>
</comment>
<reference evidence="9" key="1">
    <citation type="submission" date="2025-08" db="UniProtKB">
        <authorList>
            <consortium name="RefSeq"/>
        </authorList>
    </citation>
    <scope>IDENTIFICATION</scope>
    <source>
        <tissue evidence="9">Young leaves</tissue>
    </source>
</reference>
<evidence type="ECO:0000313" key="8">
    <source>
        <dbReference type="Proteomes" id="UP000504609"/>
    </source>
</evidence>
<keyword evidence="7" id="KW-1133">Transmembrane helix</keyword>
<feature type="binding site" description="axial binding residue" evidence="5">
    <location>
        <position position="472"/>
    </location>
    <ligand>
        <name>heme</name>
        <dbReference type="ChEBI" id="CHEBI:30413"/>
    </ligand>
    <ligandPart>
        <name>Fe</name>
        <dbReference type="ChEBI" id="CHEBI:18248"/>
    </ligandPart>
</feature>
<dbReference type="GO" id="GO:0004497">
    <property type="term" value="F:monooxygenase activity"/>
    <property type="evidence" value="ECO:0007669"/>
    <property type="project" value="UniProtKB-KW"/>
</dbReference>
<dbReference type="PRINTS" id="PR00385">
    <property type="entry name" value="P450"/>
</dbReference>
<dbReference type="KEGG" id="cmos:111459410"/>
<dbReference type="PROSITE" id="PS00086">
    <property type="entry name" value="CYTOCHROME_P450"/>
    <property type="match status" value="1"/>
</dbReference>
<name>A0A6J1H240_CUCMO</name>
<keyword evidence="6" id="KW-0503">Monooxygenase</keyword>
<keyword evidence="2 5" id="KW-0479">Metal-binding</keyword>
<dbReference type="GO" id="GO:0016705">
    <property type="term" value="F:oxidoreductase activity, acting on paired donors, with incorporation or reduction of molecular oxygen"/>
    <property type="evidence" value="ECO:0007669"/>
    <property type="project" value="InterPro"/>
</dbReference>
<evidence type="ECO:0000256" key="2">
    <source>
        <dbReference type="ARBA" id="ARBA00022723"/>
    </source>
</evidence>
<evidence type="ECO:0000256" key="4">
    <source>
        <dbReference type="ARBA" id="ARBA00023004"/>
    </source>
</evidence>
<dbReference type="InterPro" id="IPR017972">
    <property type="entry name" value="Cyt_P450_CS"/>
</dbReference>
<evidence type="ECO:0000256" key="1">
    <source>
        <dbReference type="ARBA" id="ARBA00010617"/>
    </source>
</evidence>
<evidence type="ECO:0000256" key="6">
    <source>
        <dbReference type="RuleBase" id="RU000461"/>
    </source>
</evidence>